<sequence>MIYQRTQREFTARKEEELAAGDELNALLARSLPDLGRKWDNHLPVFLSAPSLARILWLDSIYRKALEVPGRVVEFGSQWGASLNVLMLLKMIHEPWNASRQIISFSTFDQGFVSVNSKDGPDAQVGDYAVAQGWSQALERILQIHAARSPIGARENFRIVEGDVRETFPRWLDENPEALISHAHFDMDVYEPTRDMLRLVLPRMPKGAILVFDELNCPSFPGETQAVMEVLGVHGLALRKSSYQPYSAYCVIE</sequence>
<organism evidence="1 2">
    <name type="scientific">Stutzerimonas kunmingensis</name>
    <dbReference type="NCBI Taxonomy" id="1211807"/>
    <lineage>
        <taxon>Bacteria</taxon>
        <taxon>Pseudomonadati</taxon>
        <taxon>Pseudomonadota</taxon>
        <taxon>Gammaproteobacteria</taxon>
        <taxon>Pseudomonadales</taxon>
        <taxon>Pseudomonadaceae</taxon>
        <taxon>Stutzerimonas</taxon>
    </lineage>
</organism>
<dbReference type="PANTHER" id="PTHR40036:SF1">
    <property type="entry name" value="MACROCIN O-METHYLTRANSFERASE"/>
    <property type="match status" value="1"/>
</dbReference>
<keyword evidence="1" id="KW-0489">Methyltransferase</keyword>
<dbReference type="InterPro" id="IPR008884">
    <property type="entry name" value="TylF_MeTrfase"/>
</dbReference>
<keyword evidence="1" id="KW-0808">Transferase</keyword>
<dbReference type="Gene3D" id="3.40.50.150">
    <property type="entry name" value="Vaccinia Virus protein VP39"/>
    <property type="match status" value="1"/>
</dbReference>
<evidence type="ECO:0000313" key="2">
    <source>
        <dbReference type="Proteomes" id="UP001138989"/>
    </source>
</evidence>
<dbReference type="RefSeq" id="WP_102831591.1">
    <property type="nucleotide sequence ID" value="NZ_JAINWF010000004.1"/>
</dbReference>
<evidence type="ECO:0000313" key="1">
    <source>
        <dbReference type="EMBL" id="MCD1607976.1"/>
    </source>
</evidence>
<dbReference type="InterPro" id="IPR029063">
    <property type="entry name" value="SAM-dependent_MTases_sf"/>
</dbReference>
<accession>A0A9X1ST70</accession>
<dbReference type="EMBL" id="JAINWF010000004">
    <property type="protein sequence ID" value="MCD1607976.1"/>
    <property type="molecule type" value="Genomic_DNA"/>
</dbReference>
<dbReference type="Pfam" id="PF13578">
    <property type="entry name" value="Methyltransf_24"/>
    <property type="match status" value="1"/>
</dbReference>
<gene>
    <name evidence="1" type="ORF">K7H17_08870</name>
</gene>
<proteinExistence type="predicted"/>
<dbReference type="Proteomes" id="UP001138989">
    <property type="component" value="Unassembled WGS sequence"/>
</dbReference>
<dbReference type="GO" id="GO:0032259">
    <property type="term" value="P:methylation"/>
    <property type="evidence" value="ECO:0007669"/>
    <property type="project" value="UniProtKB-KW"/>
</dbReference>
<dbReference type="AlphaFoldDB" id="A0A9X1ST70"/>
<reference evidence="1" key="1">
    <citation type="submission" date="2021-08" db="EMBL/GenBank/DDBJ databases">
        <title>Isolation and characterization of neutrophilic mixotrophic iron-oxidizing bacteria from deep-sea hydrothermal vents.</title>
        <authorList>
            <person name="He Y."/>
        </authorList>
    </citation>
    <scope>NUCLEOTIDE SEQUENCE</scope>
    <source>
        <strain evidence="1">IOP_13</strain>
    </source>
</reference>
<dbReference type="PANTHER" id="PTHR40036">
    <property type="entry name" value="MACROCIN O-METHYLTRANSFERASE"/>
    <property type="match status" value="1"/>
</dbReference>
<dbReference type="SUPFAM" id="SSF53335">
    <property type="entry name" value="S-adenosyl-L-methionine-dependent methyltransferases"/>
    <property type="match status" value="1"/>
</dbReference>
<keyword evidence="2" id="KW-1185">Reference proteome</keyword>
<comment type="caution">
    <text evidence="1">The sequence shown here is derived from an EMBL/GenBank/DDBJ whole genome shotgun (WGS) entry which is preliminary data.</text>
</comment>
<dbReference type="GO" id="GO:0008168">
    <property type="term" value="F:methyltransferase activity"/>
    <property type="evidence" value="ECO:0007669"/>
    <property type="project" value="UniProtKB-KW"/>
</dbReference>
<name>A0A9X1ST70_9GAMM</name>
<protein>
    <submittedName>
        <fullName evidence="1">Class I SAM-dependent methyltransferase</fullName>
    </submittedName>
</protein>